<dbReference type="GO" id="GO:0005886">
    <property type="term" value="C:plasma membrane"/>
    <property type="evidence" value="ECO:0007669"/>
    <property type="project" value="TreeGrafter"/>
</dbReference>
<organism evidence="11 12">
    <name type="scientific">Pleuronectes platessa</name>
    <name type="common">European plaice</name>
    <dbReference type="NCBI Taxonomy" id="8262"/>
    <lineage>
        <taxon>Eukaryota</taxon>
        <taxon>Metazoa</taxon>
        <taxon>Chordata</taxon>
        <taxon>Craniata</taxon>
        <taxon>Vertebrata</taxon>
        <taxon>Euteleostomi</taxon>
        <taxon>Actinopterygii</taxon>
        <taxon>Neopterygii</taxon>
        <taxon>Teleostei</taxon>
        <taxon>Neoteleostei</taxon>
        <taxon>Acanthomorphata</taxon>
        <taxon>Carangaria</taxon>
        <taxon>Pleuronectiformes</taxon>
        <taxon>Pleuronectoidei</taxon>
        <taxon>Pleuronectidae</taxon>
        <taxon>Pleuronectes</taxon>
    </lineage>
</organism>
<dbReference type="GO" id="GO:0007165">
    <property type="term" value="P:signal transduction"/>
    <property type="evidence" value="ECO:0007669"/>
    <property type="project" value="InterPro"/>
</dbReference>
<dbReference type="GO" id="GO:0006915">
    <property type="term" value="P:apoptotic process"/>
    <property type="evidence" value="ECO:0007669"/>
    <property type="project" value="UniProtKB-KW"/>
</dbReference>
<proteinExistence type="predicted"/>
<dbReference type="PANTHER" id="PTHR47220">
    <property type="entry name" value="TUMOR NECROSIS FACTOR RECEPTOR SUPERFAMILY MEMBER 25"/>
    <property type="match status" value="1"/>
</dbReference>
<dbReference type="SMART" id="SM00208">
    <property type="entry name" value="TNFR"/>
    <property type="match status" value="1"/>
</dbReference>
<dbReference type="InterPro" id="IPR000488">
    <property type="entry name" value="Death_dom"/>
</dbReference>
<evidence type="ECO:0008006" key="13">
    <source>
        <dbReference type="Google" id="ProtNLM"/>
    </source>
</evidence>
<evidence type="ECO:0000256" key="2">
    <source>
        <dbReference type="ARBA" id="ARBA00022729"/>
    </source>
</evidence>
<keyword evidence="1" id="KW-0053">Apoptosis</keyword>
<keyword evidence="8" id="KW-1133">Transmembrane helix</keyword>
<dbReference type="InterPro" id="IPR022329">
    <property type="entry name" value="TNFR_25"/>
</dbReference>
<dbReference type="Gene3D" id="2.10.50.10">
    <property type="entry name" value="Tumor Necrosis Factor Receptor, subunit A, domain 2"/>
    <property type="match status" value="1"/>
</dbReference>
<evidence type="ECO:0000259" key="9">
    <source>
        <dbReference type="PROSITE" id="PS50017"/>
    </source>
</evidence>
<evidence type="ECO:0000256" key="6">
    <source>
        <dbReference type="PROSITE-ProRule" id="PRU00206"/>
    </source>
</evidence>
<comment type="caution">
    <text evidence="11">The sequence shown here is derived from an EMBL/GenBank/DDBJ whole genome shotgun (WGS) entry which is preliminary data.</text>
</comment>
<evidence type="ECO:0000256" key="3">
    <source>
        <dbReference type="ARBA" id="ARBA00022737"/>
    </source>
</evidence>
<feature type="transmembrane region" description="Helical" evidence="8">
    <location>
        <begin position="207"/>
        <end position="233"/>
    </location>
</feature>
<protein>
    <recommendedName>
        <fullName evidence="13">Tumor necrosis factor receptor superfamily member 1A-like</fullName>
    </recommendedName>
</protein>
<dbReference type="PROSITE" id="PS50050">
    <property type="entry name" value="TNFR_NGFR_2"/>
    <property type="match status" value="1"/>
</dbReference>
<keyword evidence="8" id="KW-0472">Membrane</keyword>
<feature type="domain" description="Death" evidence="9">
    <location>
        <begin position="312"/>
        <end position="394"/>
    </location>
</feature>
<evidence type="ECO:0000256" key="8">
    <source>
        <dbReference type="SAM" id="Phobius"/>
    </source>
</evidence>
<gene>
    <name evidence="11" type="ORF">PLEPLA_LOCUS33468</name>
</gene>
<dbReference type="Pfam" id="PF00020">
    <property type="entry name" value="TNFR_c6"/>
    <property type="match status" value="1"/>
</dbReference>
<keyword evidence="2" id="KW-0732">Signal</keyword>
<keyword evidence="12" id="KW-1185">Reference proteome</keyword>
<dbReference type="SMART" id="SM00005">
    <property type="entry name" value="DEATH"/>
    <property type="match status" value="1"/>
</dbReference>
<sequence length="444" mass="49693">MMLYISKELTPTGCDTQNTLQLTQLRRNPQKSLTLHSLEMDVVLVFLLIHVVLSVGQSSEPCYSKCPAGYSKKKDCDNRTGYNECQECVKGTYTVIGNTRTKCLRCGSCRRDEVIIRPCNSTHNVECGCKEGYYLEGTKSNGGYCIRCDCQYCKGPDANRDVKKCQPCQRACAETPVPPPSTTKPATSPGRRTENQKRALPKEHMPMWLSVLVAVGISLALCGLLLLLLHLIWKKTEKPNMVLCCRPNIEQGGDQGSSSTTLRFNISEESPMMDLSHCPAPPRHPAAHTRPLLPAVEQGAARQEEQSEHWTAIVLYAIIKEVPLRRWKEFLRLLLVADQQLERVELEAGLGSMEKQYQMLRLWSQRSSASLSDVFSALNHMDLSGCAQLLQENLEKLQVDSSTKLARTDSSEAGSRREFTHYLWKTVCDEGADGDTHTALSWPL</sequence>
<feature type="disulfide bond" evidence="6">
    <location>
        <begin position="88"/>
        <end position="103"/>
    </location>
</feature>
<evidence type="ECO:0000259" key="10">
    <source>
        <dbReference type="PROSITE" id="PS50050"/>
    </source>
</evidence>
<keyword evidence="4 6" id="KW-1015">Disulfide bond</keyword>
<dbReference type="EMBL" id="CADEAL010003768">
    <property type="protein sequence ID" value="CAB1445731.1"/>
    <property type="molecule type" value="Genomic_DNA"/>
</dbReference>
<feature type="disulfide bond" evidence="6">
    <location>
        <begin position="106"/>
        <end position="119"/>
    </location>
</feature>
<reference evidence="11" key="1">
    <citation type="submission" date="2020-03" db="EMBL/GenBank/DDBJ databases">
        <authorList>
            <person name="Weist P."/>
        </authorList>
    </citation>
    <scope>NUCLEOTIDE SEQUENCE</scope>
</reference>
<evidence type="ECO:0000256" key="4">
    <source>
        <dbReference type="ARBA" id="ARBA00023157"/>
    </source>
</evidence>
<dbReference type="InterPro" id="IPR011029">
    <property type="entry name" value="DEATH-like_dom_sf"/>
</dbReference>
<feature type="region of interest" description="Disordered" evidence="7">
    <location>
        <begin position="173"/>
        <end position="199"/>
    </location>
</feature>
<name>A0A9N7VAE9_PLEPL</name>
<dbReference type="AlphaFoldDB" id="A0A9N7VAE9"/>
<evidence type="ECO:0000256" key="1">
    <source>
        <dbReference type="ARBA" id="ARBA00022703"/>
    </source>
</evidence>
<evidence type="ECO:0000256" key="5">
    <source>
        <dbReference type="ARBA" id="ARBA00023180"/>
    </source>
</evidence>
<dbReference type="SUPFAM" id="SSF57586">
    <property type="entry name" value="TNF receptor-like"/>
    <property type="match status" value="2"/>
</dbReference>
<evidence type="ECO:0000256" key="7">
    <source>
        <dbReference type="SAM" id="MobiDB-lite"/>
    </source>
</evidence>
<feature type="repeat" description="TNFR-Cys" evidence="6">
    <location>
        <begin position="87"/>
        <end position="127"/>
    </location>
</feature>
<keyword evidence="5" id="KW-0325">Glycoprotein</keyword>
<keyword evidence="8" id="KW-0812">Transmembrane</keyword>
<dbReference type="PROSITE" id="PS50017">
    <property type="entry name" value="DEATH_DOMAIN"/>
    <property type="match status" value="1"/>
</dbReference>
<dbReference type="Gene3D" id="1.10.533.10">
    <property type="entry name" value="Death Domain, Fas"/>
    <property type="match status" value="1"/>
</dbReference>
<evidence type="ECO:0000313" key="12">
    <source>
        <dbReference type="Proteomes" id="UP001153269"/>
    </source>
</evidence>
<dbReference type="Pfam" id="PF00531">
    <property type="entry name" value="Death"/>
    <property type="match status" value="1"/>
</dbReference>
<evidence type="ECO:0000313" key="11">
    <source>
        <dbReference type="EMBL" id="CAB1445731.1"/>
    </source>
</evidence>
<feature type="domain" description="TNFR-Cys" evidence="10">
    <location>
        <begin position="87"/>
        <end position="127"/>
    </location>
</feature>
<keyword evidence="3" id="KW-0677">Repeat</keyword>
<dbReference type="SUPFAM" id="SSF47986">
    <property type="entry name" value="DEATH domain"/>
    <property type="match status" value="1"/>
</dbReference>
<feature type="disulfide bond" evidence="6">
    <location>
        <begin position="109"/>
        <end position="127"/>
    </location>
</feature>
<dbReference type="Proteomes" id="UP001153269">
    <property type="component" value="Unassembled WGS sequence"/>
</dbReference>
<dbReference type="PANTHER" id="PTHR47220:SF1">
    <property type="entry name" value="TUMOR NECROSIS FACTOR RECEPTOR SUPERFAMILY MEMBER 25"/>
    <property type="match status" value="1"/>
</dbReference>
<dbReference type="InterPro" id="IPR001368">
    <property type="entry name" value="TNFR/NGFR_Cys_rich_reg"/>
</dbReference>
<accession>A0A9N7VAE9</accession>